<dbReference type="GO" id="GO:0006401">
    <property type="term" value="P:RNA catabolic process"/>
    <property type="evidence" value="ECO:0007669"/>
    <property type="project" value="InterPro"/>
</dbReference>
<protein>
    <submittedName>
        <fullName evidence="2">Uncharacterized protein</fullName>
    </submittedName>
</protein>
<accession>A0A453NGS5</accession>
<reference evidence="2" key="3">
    <citation type="journal article" date="2017" name="Nature">
        <title>Genome sequence of the progenitor of the wheat D genome Aegilops tauschii.</title>
        <authorList>
            <person name="Luo M.C."/>
            <person name="Gu Y.Q."/>
            <person name="Puiu D."/>
            <person name="Wang H."/>
            <person name="Twardziok S.O."/>
            <person name="Deal K.R."/>
            <person name="Huo N."/>
            <person name="Zhu T."/>
            <person name="Wang L."/>
            <person name="Wang Y."/>
            <person name="McGuire P.E."/>
            <person name="Liu S."/>
            <person name="Long H."/>
            <person name="Ramasamy R.K."/>
            <person name="Rodriguez J.C."/>
            <person name="Van S.L."/>
            <person name="Yuan L."/>
            <person name="Wang Z."/>
            <person name="Xia Z."/>
            <person name="Xiao L."/>
            <person name="Anderson O.D."/>
            <person name="Ouyang S."/>
            <person name="Liang Y."/>
            <person name="Zimin A.V."/>
            <person name="Pertea G."/>
            <person name="Qi P."/>
            <person name="Bennetzen J.L."/>
            <person name="Dai X."/>
            <person name="Dawson M.W."/>
            <person name="Muller H.G."/>
            <person name="Kugler K."/>
            <person name="Rivarola-Duarte L."/>
            <person name="Spannagl M."/>
            <person name="Mayer K.F.X."/>
            <person name="Lu F.H."/>
            <person name="Bevan M.W."/>
            <person name="Leroy P."/>
            <person name="Li P."/>
            <person name="You F.M."/>
            <person name="Sun Q."/>
            <person name="Liu Z."/>
            <person name="Lyons E."/>
            <person name="Wicker T."/>
            <person name="Salzberg S.L."/>
            <person name="Devos K.M."/>
            <person name="Dvorak J."/>
        </authorList>
    </citation>
    <scope>NUCLEOTIDE SEQUENCE [LARGE SCALE GENOMIC DNA]</scope>
    <source>
        <strain evidence="2">cv. AL8/78</strain>
    </source>
</reference>
<keyword evidence="3" id="KW-1185">Reference proteome</keyword>
<dbReference type="EnsemblPlants" id="AET6Gv20370300.1">
    <property type="protein sequence ID" value="AET6Gv20370300.1"/>
    <property type="gene ID" value="AET6Gv20370300"/>
</dbReference>
<reference evidence="3" key="1">
    <citation type="journal article" date="2014" name="Science">
        <title>Ancient hybridizations among the ancestral genomes of bread wheat.</title>
        <authorList>
            <consortium name="International Wheat Genome Sequencing Consortium,"/>
            <person name="Marcussen T."/>
            <person name="Sandve S.R."/>
            <person name="Heier L."/>
            <person name="Spannagl M."/>
            <person name="Pfeifer M."/>
            <person name="Jakobsen K.S."/>
            <person name="Wulff B.B."/>
            <person name="Steuernagel B."/>
            <person name="Mayer K.F."/>
            <person name="Olsen O.A."/>
        </authorList>
    </citation>
    <scope>NUCLEOTIDE SEQUENCE [LARGE SCALE GENOMIC DNA]</scope>
    <source>
        <strain evidence="3">cv. AL8/78</strain>
    </source>
</reference>
<dbReference type="Gene3D" id="2.40.128.680">
    <property type="match status" value="1"/>
</dbReference>
<reference evidence="2" key="4">
    <citation type="submission" date="2019-03" db="UniProtKB">
        <authorList>
            <consortium name="EnsemblPlants"/>
        </authorList>
    </citation>
    <scope>IDENTIFICATION</scope>
</reference>
<sequence>QFTSAGRGDCSETPKPNHGASHPARRRRHRPFPGGNRPRPGAPPALRHQAQQRRRRLRLLQAEGHWCGGGRGEGGGGLLPGEEPAGRHRRAPRWLPSLPVGSVLEKKKNEEKDAQGMDEEASNFVSRAEFQNITYWNHDTMPSAEDPLPRCFHWLAIANAMHKPVTAEDMANMSARQNQNS</sequence>
<dbReference type="AlphaFoldDB" id="A0A453NGS5"/>
<reference evidence="3" key="2">
    <citation type="journal article" date="2017" name="Nat. Plants">
        <title>The Aegilops tauschii genome reveals multiple impacts of transposons.</title>
        <authorList>
            <person name="Zhao G."/>
            <person name="Zou C."/>
            <person name="Li K."/>
            <person name="Wang K."/>
            <person name="Li T."/>
            <person name="Gao L."/>
            <person name="Zhang X."/>
            <person name="Wang H."/>
            <person name="Yang Z."/>
            <person name="Liu X."/>
            <person name="Jiang W."/>
            <person name="Mao L."/>
            <person name="Kong X."/>
            <person name="Jiao Y."/>
            <person name="Jia J."/>
        </authorList>
    </citation>
    <scope>NUCLEOTIDE SEQUENCE [LARGE SCALE GENOMIC DNA]</scope>
    <source>
        <strain evidence="3">cv. AL8/78</strain>
    </source>
</reference>
<feature type="region of interest" description="Disordered" evidence="1">
    <location>
        <begin position="1"/>
        <end position="123"/>
    </location>
</feature>
<evidence type="ECO:0000313" key="3">
    <source>
        <dbReference type="Proteomes" id="UP000015105"/>
    </source>
</evidence>
<dbReference type="Proteomes" id="UP000015105">
    <property type="component" value="Chromosome 6D"/>
</dbReference>
<dbReference type="PANTHER" id="PTHR47204">
    <property type="entry name" value="OS02G0168900 PROTEIN"/>
    <property type="match status" value="1"/>
</dbReference>
<reference evidence="2" key="5">
    <citation type="journal article" date="2021" name="G3 (Bethesda)">
        <title>Aegilops tauschii genome assembly Aet v5.0 features greater sequence contiguity and improved annotation.</title>
        <authorList>
            <person name="Wang L."/>
            <person name="Zhu T."/>
            <person name="Rodriguez J.C."/>
            <person name="Deal K.R."/>
            <person name="Dubcovsky J."/>
            <person name="McGuire P.E."/>
            <person name="Lux T."/>
            <person name="Spannagl M."/>
            <person name="Mayer K.F.X."/>
            <person name="Baldrich P."/>
            <person name="Meyers B.C."/>
            <person name="Huo N."/>
            <person name="Gu Y.Q."/>
            <person name="Zhou H."/>
            <person name="Devos K.M."/>
            <person name="Bennetzen J.L."/>
            <person name="Unver T."/>
            <person name="Budak H."/>
            <person name="Gulick P.J."/>
            <person name="Galiba G."/>
            <person name="Kalapos B."/>
            <person name="Nelson D.R."/>
            <person name="Li P."/>
            <person name="You F.M."/>
            <person name="Luo M.C."/>
            <person name="Dvorak J."/>
        </authorList>
    </citation>
    <scope>NUCLEOTIDE SEQUENCE [LARGE SCALE GENOMIC DNA]</scope>
    <source>
        <strain evidence="2">cv. AL8/78</strain>
    </source>
</reference>
<dbReference type="STRING" id="200361.A0A453NGS5"/>
<feature type="compositionally biased region" description="Gly residues" evidence="1">
    <location>
        <begin position="66"/>
        <end position="79"/>
    </location>
</feature>
<proteinExistence type="predicted"/>
<dbReference type="Gramene" id="AET6Gv20370300.1">
    <property type="protein sequence ID" value="AET6Gv20370300.1"/>
    <property type="gene ID" value="AET6Gv20370300"/>
</dbReference>
<dbReference type="Pfam" id="PF08615">
    <property type="entry name" value="RNase_H2_suC"/>
    <property type="match status" value="1"/>
</dbReference>
<dbReference type="GO" id="GO:0032299">
    <property type="term" value="C:ribonuclease H2 complex"/>
    <property type="evidence" value="ECO:0007669"/>
    <property type="project" value="InterPro"/>
</dbReference>
<evidence type="ECO:0000256" key="1">
    <source>
        <dbReference type="SAM" id="MobiDB-lite"/>
    </source>
</evidence>
<feature type="compositionally biased region" description="Low complexity" evidence="1">
    <location>
        <begin position="32"/>
        <end position="49"/>
    </location>
</feature>
<dbReference type="InterPro" id="IPR013924">
    <property type="entry name" value="RNase_H2_suC"/>
</dbReference>
<evidence type="ECO:0000313" key="2">
    <source>
        <dbReference type="EnsemblPlants" id="AET6Gv20370300.1"/>
    </source>
</evidence>
<feature type="compositionally biased region" description="Basic and acidic residues" evidence="1">
    <location>
        <begin position="104"/>
        <end position="115"/>
    </location>
</feature>
<dbReference type="PANTHER" id="PTHR47204:SF1">
    <property type="entry name" value="RIBONUCLEASE H2 SUBUNIT C"/>
    <property type="match status" value="1"/>
</dbReference>
<organism evidence="2 3">
    <name type="scientific">Aegilops tauschii subsp. strangulata</name>
    <name type="common">Goatgrass</name>
    <dbReference type="NCBI Taxonomy" id="200361"/>
    <lineage>
        <taxon>Eukaryota</taxon>
        <taxon>Viridiplantae</taxon>
        <taxon>Streptophyta</taxon>
        <taxon>Embryophyta</taxon>
        <taxon>Tracheophyta</taxon>
        <taxon>Spermatophyta</taxon>
        <taxon>Magnoliopsida</taxon>
        <taxon>Liliopsida</taxon>
        <taxon>Poales</taxon>
        <taxon>Poaceae</taxon>
        <taxon>BOP clade</taxon>
        <taxon>Pooideae</taxon>
        <taxon>Triticodae</taxon>
        <taxon>Triticeae</taxon>
        <taxon>Triticinae</taxon>
        <taxon>Aegilops</taxon>
    </lineage>
</organism>
<name>A0A453NGS5_AEGTS</name>